<dbReference type="CDD" id="cd00044">
    <property type="entry name" value="CysPc"/>
    <property type="match status" value="1"/>
</dbReference>
<dbReference type="Gene3D" id="2.60.120.380">
    <property type="match status" value="1"/>
</dbReference>
<dbReference type="InterPro" id="IPR036213">
    <property type="entry name" value="Calpain_III_sf"/>
</dbReference>
<feature type="domain" description="Calpain catalytic" evidence="7">
    <location>
        <begin position="44"/>
        <end position="347"/>
    </location>
</feature>
<dbReference type="Proteomes" id="UP000276133">
    <property type="component" value="Unassembled WGS sequence"/>
</dbReference>
<dbReference type="FunFam" id="3.90.70.10:FF:000001">
    <property type="entry name" value="Calpain-1 catalytic subunit"/>
    <property type="match status" value="1"/>
</dbReference>
<feature type="active site" evidence="5 6">
    <location>
        <position position="287"/>
    </location>
</feature>
<dbReference type="InterPro" id="IPR038765">
    <property type="entry name" value="Papain-like_cys_pep_sf"/>
</dbReference>
<dbReference type="SUPFAM" id="SSF54001">
    <property type="entry name" value="Cysteine proteinases"/>
    <property type="match status" value="1"/>
</dbReference>
<dbReference type="EMBL" id="REGN01011671">
    <property type="protein sequence ID" value="RMZ97038.1"/>
    <property type="molecule type" value="Genomic_DNA"/>
</dbReference>
<comment type="similarity">
    <text evidence="1">Belongs to the peptidase C2 family.</text>
</comment>
<evidence type="ECO:0000259" key="7">
    <source>
        <dbReference type="PROSITE" id="PS50203"/>
    </source>
</evidence>
<dbReference type="SMART" id="SM00720">
    <property type="entry name" value="calpain_III"/>
    <property type="match status" value="1"/>
</dbReference>
<organism evidence="8 9">
    <name type="scientific">Brachionus plicatilis</name>
    <name type="common">Marine rotifer</name>
    <name type="synonym">Brachionus muelleri</name>
    <dbReference type="NCBI Taxonomy" id="10195"/>
    <lineage>
        <taxon>Eukaryota</taxon>
        <taxon>Metazoa</taxon>
        <taxon>Spiralia</taxon>
        <taxon>Gnathifera</taxon>
        <taxon>Rotifera</taxon>
        <taxon>Eurotatoria</taxon>
        <taxon>Monogononta</taxon>
        <taxon>Pseudotrocha</taxon>
        <taxon>Ploima</taxon>
        <taxon>Brachionidae</taxon>
        <taxon>Brachionus</taxon>
    </lineage>
</organism>
<evidence type="ECO:0000256" key="5">
    <source>
        <dbReference type="PIRSR" id="PIRSR622684-1"/>
    </source>
</evidence>
<dbReference type="InterPro" id="IPR000169">
    <property type="entry name" value="Pept_cys_AS"/>
</dbReference>
<dbReference type="PRINTS" id="PR00704">
    <property type="entry name" value="CALPAIN"/>
</dbReference>
<evidence type="ECO:0000313" key="8">
    <source>
        <dbReference type="EMBL" id="RMZ97038.1"/>
    </source>
</evidence>
<comment type="caution">
    <text evidence="8">The sequence shown here is derived from an EMBL/GenBank/DDBJ whole genome shotgun (WGS) entry which is preliminary data.</text>
</comment>
<dbReference type="Pfam" id="PF01067">
    <property type="entry name" value="Calpain_III"/>
    <property type="match status" value="1"/>
</dbReference>
<keyword evidence="2 6" id="KW-0645">Protease</keyword>
<sequence>MDFDKIDIRNQVVRVTCTADRKIVAFRNQNFELLKRDCLRNGKLFEDSEFPTEDRSMFYTQPVPYGTKWKRPSEISSKPVFIQDEVHSNDLDQGYLGNCWFIAGCSAIALVPELFANVVPKDQQMIGPNYAGIFRFHFWNYGQWVEVVIDDRLPVDSGNKLLFCSNKQEPNEFWAALLEKAYAKLSGCYENLDGGHTTDALIDMTGGIQENFEIKEMRRESLKNDMWKVLVCSRKHKSLIGASIAPNPRVREARLSNGLVMGHAYTVTSVACIELNGRDINLIRVRNPWGNEVEWKGSWSDNSYDWYNISDDVKQALGYKRMPDGEFWMNFDDFYYNFETIQLCNLTPDAFADEILGSQDKSKLSWKLTSYHGEWIPGQSSGGSGRGGEALFWTNPQFLVTLTDVDPDDNENMATIIIALLQKNTRERRMNNNGESCEEFIQFRLYRILSDEDAHLAKTTGRRLYAKSLERCSTSGPYINLREVTKRLRVAPGNYLIIPSCYDSGISGQFLLRLYTEHPINEGNCSILSDHKGDLDQDDIFFSVPKSLDDAFSSWTNLLIGAATKKDEDYQTSSATYTKSNQNSSSPKSLTYVKQIVESKDEDVEIKIDAKKGPKNIRRFF</sequence>
<keyword evidence="4 6" id="KW-0788">Thiol protease</keyword>
<keyword evidence="3 6" id="KW-0378">Hydrolase</keyword>
<dbReference type="PROSITE" id="PS50203">
    <property type="entry name" value="CALPAIN_CAT"/>
    <property type="match status" value="1"/>
</dbReference>
<dbReference type="SMART" id="SM00230">
    <property type="entry name" value="CysPc"/>
    <property type="match status" value="1"/>
</dbReference>
<evidence type="ECO:0000256" key="1">
    <source>
        <dbReference type="ARBA" id="ARBA00007623"/>
    </source>
</evidence>
<dbReference type="Pfam" id="PF00648">
    <property type="entry name" value="Peptidase_C2"/>
    <property type="match status" value="1"/>
</dbReference>
<name>A0A3M7PDC4_BRAPC</name>
<dbReference type="InterPro" id="IPR001300">
    <property type="entry name" value="Peptidase_C2_calpain_cat"/>
</dbReference>
<gene>
    <name evidence="8" type="ORF">BpHYR1_044281</name>
</gene>
<dbReference type="Gene3D" id="3.90.70.10">
    <property type="entry name" value="Cysteine proteinases"/>
    <property type="match status" value="1"/>
</dbReference>
<dbReference type="InterPro" id="IPR022682">
    <property type="entry name" value="Calpain_domain_III"/>
</dbReference>
<evidence type="ECO:0000256" key="3">
    <source>
        <dbReference type="ARBA" id="ARBA00022801"/>
    </source>
</evidence>
<feature type="active site" evidence="5 6">
    <location>
        <position position="99"/>
    </location>
</feature>
<dbReference type="AlphaFoldDB" id="A0A3M7PDC4"/>
<evidence type="ECO:0000256" key="2">
    <source>
        <dbReference type="ARBA" id="ARBA00022670"/>
    </source>
</evidence>
<dbReference type="PANTHER" id="PTHR10183:SF379">
    <property type="entry name" value="CALPAIN-5"/>
    <property type="match status" value="1"/>
</dbReference>
<dbReference type="InterPro" id="IPR022683">
    <property type="entry name" value="Calpain_III"/>
</dbReference>
<evidence type="ECO:0000256" key="4">
    <source>
        <dbReference type="ARBA" id="ARBA00022807"/>
    </source>
</evidence>
<evidence type="ECO:0000256" key="6">
    <source>
        <dbReference type="PROSITE-ProRule" id="PRU00239"/>
    </source>
</evidence>
<accession>A0A3M7PDC4</accession>
<feature type="active site" evidence="5 6">
    <location>
        <position position="263"/>
    </location>
</feature>
<dbReference type="PROSITE" id="PS00139">
    <property type="entry name" value="THIOL_PROTEASE_CYS"/>
    <property type="match status" value="1"/>
</dbReference>
<dbReference type="PANTHER" id="PTHR10183">
    <property type="entry name" value="CALPAIN"/>
    <property type="match status" value="1"/>
</dbReference>
<dbReference type="GO" id="GO:0006508">
    <property type="term" value="P:proteolysis"/>
    <property type="evidence" value="ECO:0007669"/>
    <property type="project" value="UniProtKB-KW"/>
</dbReference>
<dbReference type="SUPFAM" id="SSF49758">
    <property type="entry name" value="Calpain large subunit, middle domain (domain III)"/>
    <property type="match status" value="1"/>
</dbReference>
<dbReference type="InterPro" id="IPR022684">
    <property type="entry name" value="Calpain_cysteine_protease"/>
</dbReference>
<dbReference type="OrthoDB" id="424753at2759"/>
<dbReference type="STRING" id="10195.A0A3M7PDC4"/>
<reference evidence="8 9" key="1">
    <citation type="journal article" date="2018" name="Sci. Rep.">
        <title>Genomic signatures of local adaptation to the degree of environmental predictability in rotifers.</title>
        <authorList>
            <person name="Franch-Gras L."/>
            <person name="Hahn C."/>
            <person name="Garcia-Roger E.M."/>
            <person name="Carmona M.J."/>
            <person name="Serra M."/>
            <person name="Gomez A."/>
        </authorList>
    </citation>
    <scope>NUCLEOTIDE SEQUENCE [LARGE SCALE GENOMIC DNA]</scope>
    <source>
        <strain evidence="8">HYR1</strain>
    </source>
</reference>
<dbReference type="GO" id="GO:0004198">
    <property type="term" value="F:calcium-dependent cysteine-type endopeptidase activity"/>
    <property type="evidence" value="ECO:0007669"/>
    <property type="project" value="InterPro"/>
</dbReference>
<proteinExistence type="inferred from homology"/>
<keyword evidence="9" id="KW-1185">Reference proteome</keyword>
<evidence type="ECO:0000313" key="9">
    <source>
        <dbReference type="Proteomes" id="UP000276133"/>
    </source>
</evidence>
<dbReference type="GO" id="GO:0005737">
    <property type="term" value="C:cytoplasm"/>
    <property type="evidence" value="ECO:0007669"/>
    <property type="project" value="TreeGrafter"/>
</dbReference>
<protein>
    <submittedName>
        <fullName evidence="8">Calpain-A isoform X3</fullName>
    </submittedName>
</protein>